<protein>
    <submittedName>
        <fullName evidence="1">Uncharacterized protein</fullName>
    </submittedName>
</protein>
<gene>
    <name evidence="1" type="ORF">HHX25_04810</name>
</gene>
<evidence type="ECO:0000313" key="1">
    <source>
        <dbReference type="EMBL" id="NMH86813.1"/>
    </source>
</evidence>
<dbReference type="Gene3D" id="2.60.120.200">
    <property type="match status" value="1"/>
</dbReference>
<organism evidence="1 2">
    <name type="scientific">Flavivirga algicola</name>
    <dbReference type="NCBI Taxonomy" id="2729136"/>
    <lineage>
        <taxon>Bacteria</taxon>
        <taxon>Pseudomonadati</taxon>
        <taxon>Bacteroidota</taxon>
        <taxon>Flavobacteriia</taxon>
        <taxon>Flavobacteriales</taxon>
        <taxon>Flavobacteriaceae</taxon>
        <taxon>Flavivirga</taxon>
    </lineage>
</organism>
<dbReference type="InterPro" id="IPR023296">
    <property type="entry name" value="Glyco_hydro_beta-prop_sf"/>
</dbReference>
<accession>A0ABX1RUT5</accession>
<evidence type="ECO:0000313" key="2">
    <source>
        <dbReference type="Proteomes" id="UP000746690"/>
    </source>
</evidence>
<dbReference type="Gene3D" id="2.115.10.20">
    <property type="entry name" value="Glycosyl hydrolase domain, family 43"/>
    <property type="match status" value="1"/>
</dbReference>
<dbReference type="EMBL" id="JABBHF010000002">
    <property type="protein sequence ID" value="NMH86813.1"/>
    <property type="molecule type" value="Genomic_DNA"/>
</dbReference>
<reference evidence="1 2" key="1">
    <citation type="submission" date="2020-04" db="EMBL/GenBank/DDBJ databases">
        <title>A Flavivirga sp. nov.</title>
        <authorList>
            <person name="Sun X."/>
        </authorList>
    </citation>
    <scope>NUCLEOTIDE SEQUENCE [LARGE SCALE GENOMIC DNA]</scope>
    <source>
        <strain evidence="1 2">Y03</strain>
    </source>
</reference>
<dbReference type="CDD" id="cd08994">
    <property type="entry name" value="GH43_62_32_68_117_130-like"/>
    <property type="match status" value="1"/>
</dbReference>
<dbReference type="SUPFAM" id="SSF75005">
    <property type="entry name" value="Arabinanase/levansucrase/invertase"/>
    <property type="match status" value="2"/>
</dbReference>
<keyword evidence="2" id="KW-1185">Reference proteome</keyword>
<name>A0ABX1RUT5_9FLAO</name>
<proteinExistence type="predicted"/>
<sequence>MSRIICICTLAILFFQCQKQQPLKEKIVEQKTLIDFFQPFEQQAPLVKENIWGDMAVIPRDTANGLEDATLKNWCYWDGKIVKDDEGKYHMYASRWSQAFHHGVGWTKDSKGIHAVSDNLYGPYKDLGLAWPQWKEGKGHNVIGLRMHDDRYALVTSEIVPGQVFVSDTPYGPFELLGDFKIDPNGYYPGWGRYNELDDGALRGGGVGNLANVMIILRPDDRYMMIARHCVAMISDDGILGPYKMLSDKAWLNVKGLPQFKMEDPTVWYSDSLYHIVVNHYGGGDTTYHLTSEDGIHNWKNRGKAFERGAGVFRHKDGIIEDWFTVQRPTVYTEDNMVKAFNFSVIDVHKGQDAANDENASKIIVVPFDGEGFRKHIRSIVNEENKISDNTLPPKPWQSADIGNPTLKGNTGYDEIVNTIRIKSAGNNLEGTKDAFRFVHQKMTGDVSAKVMVLSHDISSQAVKSGLMFRSSLNEDASYIMASIDKDEGFKLEYRAQDGVSSEIVKTLDIEAPYWLRLEKRDHIITTYISSSNRLNWTKIGDMTSDFGESFYVGMVSTSKQESVSSLSRFKDIDVHNYGEPLHDGIVSHTFPDTIPSSGIIDFEVELESVKTLDVWVELENVQTHQKYKVLRQRFWKNGIRKLTYNAGSKLDPNATYWFVIKAVPMHFHDSEHVQASFKKVFVEK</sequence>
<dbReference type="RefSeq" id="WP_169670711.1">
    <property type="nucleotide sequence ID" value="NZ_JABBHF010000002.1"/>
</dbReference>
<comment type="caution">
    <text evidence="1">The sequence shown here is derived from an EMBL/GenBank/DDBJ whole genome shotgun (WGS) entry which is preliminary data.</text>
</comment>
<dbReference type="Proteomes" id="UP000746690">
    <property type="component" value="Unassembled WGS sequence"/>
</dbReference>